<keyword evidence="3" id="KW-0808">Transferase</keyword>
<evidence type="ECO:0000256" key="1">
    <source>
        <dbReference type="SAM" id="MobiDB-lite"/>
    </source>
</evidence>
<comment type="caution">
    <text evidence="3">The sequence shown here is derived from an EMBL/GenBank/DDBJ whole genome shotgun (WGS) entry which is preliminary data.</text>
</comment>
<name>A0A6A8GHH0_9EURY</name>
<proteinExistence type="predicted"/>
<keyword evidence="3" id="KW-0489">Methyltransferase</keyword>
<sequence length="262" mass="28652">MSDDKRRTAAHFGDAAESYFESEVHRLGDDRQTLAAWCRDATRALDIATGAGHTAGAIAKAGVSNVVATDAAPQMVATAVREYPVTGVVADAERLPFADESFDAVACRIAAHHFPDPEAFVAEVARVLEPGGVFAFEDNVAPEDDELAAFLDGVERLRDPTHVELYPVSQWRTWFEDAGLSVEAVETAKLTLEFDPWTERTGVSSTDRAELERRFREASPAAKATFEVEFDGESDGEYDDEPDDESVVSFANPKALIRARKR</sequence>
<dbReference type="Pfam" id="PF08241">
    <property type="entry name" value="Methyltransf_11"/>
    <property type="match status" value="1"/>
</dbReference>
<dbReference type="AlphaFoldDB" id="A0A6A8GHH0"/>
<protein>
    <submittedName>
        <fullName evidence="3">Methyltransferase domain-containing protein</fullName>
    </submittedName>
</protein>
<dbReference type="SUPFAM" id="SSF53335">
    <property type="entry name" value="S-adenosyl-L-methionine-dependent methyltransferases"/>
    <property type="match status" value="1"/>
</dbReference>
<dbReference type="InterPro" id="IPR013216">
    <property type="entry name" value="Methyltransf_11"/>
</dbReference>
<accession>A0A6A8GHH0</accession>
<keyword evidence="4" id="KW-1185">Reference proteome</keyword>
<evidence type="ECO:0000313" key="4">
    <source>
        <dbReference type="Proteomes" id="UP000439022"/>
    </source>
</evidence>
<reference evidence="3 4" key="1">
    <citation type="submission" date="2019-11" db="EMBL/GenBank/DDBJ databases">
        <title>Whole genome sequence of Haloferax sp. MBLA0076.</title>
        <authorList>
            <person name="Seo M.-J."/>
            <person name="Cho E.-S."/>
        </authorList>
    </citation>
    <scope>NUCLEOTIDE SEQUENCE [LARGE SCALE GENOMIC DNA]</scope>
    <source>
        <strain evidence="3 4">MBLA0076</strain>
    </source>
</reference>
<gene>
    <name evidence="3" type="ORF">GJR96_11765</name>
</gene>
<organism evidence="3 4">
    <name type="scientific">Haloferax litoreum</name>
    <dbReference type="NCBI Taxonomy" id="2666140"/>
    <lineage>
        <taxon>Archaea</taxon>
        <taxon>Methanobacteriati</taxon>
        <taxon>Methanobacteriota</taxon>
        <taxon>Stenosarchaea group</taxon>
        <taxon>Halobacteria</taxon>
        <taxon>Halobacteriales</taxon>
        <taxon>Haloferacaceae</taxon>
        <taxon>Haloferax</taxon>
    </lineage>
</organism>
<dbReference type="CDD" id="cd02440">
    <property type="entry name" value="AdoMet_MTases"/>
    <property type="match status" value="1"/>
</dbReference>
<dbReference type="Proteomes" id="UP000439022">
    <property type="component" value="Unassembled WGS sequence"/>
</dbReference>
<feature type="domain" description="Methyltransferase type 11" evidence="2">
    <location>
        <begin position="45"/>
        <end position="136"/>
    </location>
</feature>
<feature type="region of interest" description="Disordered" evidence="1">
    <location>
        <begin position="226"/>
        <end position="249"/>
    </location>
</feature>
<dbReference type="GO" id="GO:0008757">
    <property type="term" value="F:S-adenosylmethionine-dependent methyltransferase activity"/>
    <property type="evidence" value="ECO:0007669"/>
    <property type="project" value="InterPro"/>
</dbReference>
<dbReference type="PANTHER" id="PTHR43591">
    <property type="entry name" value="METHYLTRANSFERASE"/>
    <property type="match status" value="1"/>
</dbReference>
<feature type="compositionally biased region" description="Acidic residues" evidence="1">
    <location>
        <begin position="228"/>
        <end position="246"/>
    </location>
</feature>
<dbReference type="GO" id="GO:0032259">
    <property type="term" value="P:methylation"/>
    <property type="evidence" value="ECO:0007669"/>
    <property type="project" value="UniProtKB-KW"/>
</dbReference>
<dbReference type="EMBL" id="WKJO01000001">
    <property type="protein sequence ID" value="MRX22623.1"/>
    <property type="molecule type" value="Genomic_DNA"/>
</dbReference>
<evidence type="ECO:0000313" key="3">
    <source>
        <dbReference type="EMBL" id="MRX22623.1"/>
    </source>
</evidence>
<dbReference type="RefSeq" id="WP_151163092.1">
    <property type="nucleotide sequence ID" value="NZ_WKJO01000001.1"/>
</dbReference>
<evidence type="ECO:0000259" key="2">
    <source>
        <dbReference type="Pfam" id="PF08241"/>
    </source>
</evidence>
<dbReference type="InterPro" id="IPR029063">
    <property type="entry name" value="SAM-dependent_MTases_sf"/>
</dbReference>
<dbReference type="Gene3D" id="3.40.50.150">
    <property type="entry name" value="Vaccinia Virus protein VP39"/>
    <property type="match status" value="1"/>
</dbReference>